<name>A0A9N9H718_9GLOM</name>
<reference evidence="1" key="1">
    <citation type="submission" date="2021-06" db="EMBL/GenBank/DDBJ databases">
        <authorList>
            <person name="Kallberg Y."/>
            <person name="Tangrot J."/>
            <person name="Rosling A."/>
        </authorList>
    </citation>
    <scope>NUCLEOTIDE SEQUENCE</scope>
    <source>
        <strain evidence="1">MT106</strain>
    </source>
</reference>
<comment type="caution">
    <text evidence="1">The sequence shown here is derived from an EMBL/GenBank/DDBJ whole genome shotgun (WGS) entry which is preliminary data.</text>
</comment>
<sequence>MVGLGGLEPPTSPLSGVLNTYQPKLVKITGILTSRIEKKPSSDIPAYGFFKLEGGECAEPEDKAIPIDQEFLPREQHDFRDLKLAEEKKTKKDNSGVLEIVKDEKGVE</sequence>
<keyword evidence="2" id="KW-1185">Reference proteome</keyword>
<accession>A0A9N9H718</accession>
<dbReference type="AlphaFoldDB" id="A0A9N9H718"/>
<dbReference type="EMBL" id="CAJVPL010004852">
    <property type="protein sequence ID" value="CAG8652013.1"/>
    <property type="molecule type" value="Genomic_DNA"/>
</dbReference>
<protein>
    <submittedName>
        <fullName evidence="1">3972_t:CDS:1</fullName>
    </submittedName>
</protein>
<evidence type="ECO:0000313" key="2">
    <source>
        <dbReference type="Proteomes" id="UP000789831"/>
    </source>
</evidence>
<gene>
    <name evidence="1" type="ORF">AGERDE_LOCUS11445</name>
</gene>
<organism evidence="1 2">
    <name type="scientific">Ambispora gerdemannii</name>
    <dbReference type="NCBI Taxonomy" id="144530"/>
    <lineage>
        <taxon>Eukaryota</taxon>
        <taxon>Fungi</taxon>
        <taxon>Fungi incertae sedis</taxon>
        <taxon>Mucoromycota</taxon>
        <taxon>Glomeromycotina</taxon>
        <taxon>Glomeromycetes</taxon>
        <taxon>Archaeosporales</taxon>
        <taxon>Ambisporaceae</taxon>
        <taxon>Ambispora</taxon>
    </lineage>
</organism>
<dbReference type="Proteomes" id="UP000789831">
    <property type="component" value="Unassembled WGS sequence"/>
</dbReference>
<evidence type="ECO:0000313" key="1">
    <source>
        <dbReference type="EMBL" id="CAG8652013.1"/>
    </source>
</evidence>
<proteinExistence type="predicted"/>